<dbReference type="SUPFAM" id="SSF55681">
    <property type="entry name" value="Class II aaRS and biotin synthetases"/>
    <property type="match status" value="1"/>
</dbReference>
<organism evidence="2 3">
    <name type="scientific">Monosporascus cannonballus</name>
    <dbReference type="NCBI Taxonomy" id="155416"/>
    <lineage>
        <taxon>Eukaryota</taxon>
        <taxon>Fungi</taxon>
        <taxon>Dikarya</taxon>
        <taxon>Ascomycota</taxon>
        <taxon>Pezizomycotina</taxon>
        <taxon>Sordariomycetes</taxon>
        <taxon>Xylariomycetidae</taxon>
        <taxon>Xylariales</taxon>
        <taxon>Xylariales incertae sedis</taxon>
        <taxon>Monosporascus</taxon>
    </lineage>
</organism>
<evidence type="ECO:0000313" key="3">
    <source>
        <dbReference type="Proteomes" id="UP000294003"/>
    </source>
</evidence>
<accession>A0ABY0H3A8</accession>
<sequence length="369" mass="38976">MTALRHIHLRSWPWTSPPRFPTYALASAVQTELQQRLLRWKAATAAAAASGTTTPDHADAPPPTLLTFTPAPTYTLGRRQTTPLSAPELARLQRPLSLRYGVGPGQSLPPADDYDYADNSNDGNTGFALAPEVTQAPRGGLATYHGPGQVVFWPVLDLRSPLHRHLGVRDYACLLEQTTIAALARFGVRGFTTENPGVWVRQQGEAAGAIAIGKGEGEGETEKGDERKIAALGVHLRRHVTGLGVAVNIGMPVSGPGDEAANPWARIVACGLGDKGVTSLAAELGGGLPSRDDDAATSSSPGPLRAMAYYGAAVAETWAREFAARLGLDGGVERFEAGGAPSLDLDLRSLDRIDGYVTAQPVQRQEAVV</sequence>
<comment type="caution">
    <text evidence="2">The sequence shown here is derived from an EMBL/GenBank/DDBJ whole genome shotgun (WGS) entry which is preliminary data.</text>
</comment>
<protein>
    <recommendedName>
        <fullName evidence="1">BPL/LPL catalytic domain-containing protein</fullName>
    </recommendedName>
</protein>
<dbReference type="Proteomes" id="UP000294003">
    <property type="component" value="Unassembled WGS sequence"/>
</dbReference>
<dbReference type="InterPro" id="IPR045864">
    <property type="entry name" value="aa-tRNA-synth_II/BPL/LPL"/>
</dbReference>
<evidence type="ECO:0000259" key="1">
    <source>
        <dbReference type="PROSITE" id="PS51733"/>
    </source>
</evidence>
<dbReference type="PANTHER" id="PTHR10993">
    <property type="entry name" value="OCTANOYLTRANSFERASE"/>
    <property type="match status" value="1"/>
</dbReference>
<dbReference type="PANTHER" id="PTHR10993:SF7">
    <property type="entry name" value="LIPOYLTRANSFERASE 2, MITOCHONDRIAL-RELATED"/>
    <property type="match status" value="1"/>
</dbReference>
<dbReference type="InterPro" id="IPR004143">
    <property type="entry name" value="BPL_LPL_catalytic"/>
</dbReference>
<dbReference type="Gene3D" id="3.30.930.10">
    <property type="entry name" value="Bira Bifunctional Protein, Domain 2"/>
    <property type="match status" value="1"/>
</dbReference>
<name>A0ABY0H3A8_9PEZI</name>
<proteinExistence type="predicted"/>
<feature type="domain" description="BPL/LPL catalytic" evidence="1">
    <location>
        <begin position="59"/>
        <end position="326"/>
    </location>
</feature>
<keyword evidence="3" id="KW-1185">Reference proteome</keyword>
<dbReference type="EMBL" id="QJNS01000181">
    <property type="protein sequence ID" value="RYO83741.1"/>
    <property type="molecule type" value="Genomic_DNA"/>
</dbReference>
<dbReference type="Pfam" id="PF21948">
    <property type="entry name" value="LplA-B_cat"/>
    <property type="match status" value="1"/>
</dbReference>
<gene>
    <name evidence="2" type="ORF">DL762_005983</name>
</gene>
<dbReference type="PROSITE" id="PS51733">
    <property type="entry name" value="BPL_LPL_CATALYTIC"/>
    <property type="match status" value="1"/>
</dbReference>
<reference evidence="2 3" key="1">
    <citation type="submission" date="2018-06" db="EMBL/GenBank/DDBJ databases">
        <title>Complete Genomes of Monosporascus.</title>
        <authorList>
            <person name="Robinson A.J."/>
            <person name="Natvig D.O."/>
        </authorList>
    </citation>
    <scope>NUCLEOTIDE SEQUENCE [LARGE SCALE GENOMIC DNA]</scope>
    <source>
        <strain evidence="2 3">CBS 609.92</strain>
    </source>
</reference>
<evidence type="ECO:0000313" key="2">
    <source>
        <dbReference type="EMBL" id="RYO83741.1"/>
    </source>
</evidence>